<dbReference type="Proteomes" id="UP001310594">
    <property type="component" value="Unassembled WGS sequence"/>
</dbReference>
<organism evidence="2 3">
    <name type="scientific">Elasticomyces elasticus</name>
    <dbReference type="NCBI Taxonomy" id="574655"/>
    <lineage>
        <taxon>Eukaryota</taxon>
        <taxon>Fungi</taxon>
        <taxon>Dikarya</taxon>
        <taxon>Ascomycota</taxon>
        <taxon>Pezizomycotina</taxon>
        <taxon>Dothideomycetes</taxon>
        <taxon>Dothideomycetidae</taxon>
        <taxon>Mycosphaerellales</taxon>
        <taxon>Teratosphaeriaceae</taxon>
        <taxon>Elasticomyces</taxon>
    </lineage>
</organism>
<feature type="compositionally biased region" description="Basic and acidic residues" evidence="1">
    <location>
        <begin position="122"/>
        <end position="140"/>
    </location>
</feature>
<comment type="caution">
    <text evidence="2">The sequence shown here is derived from an EMBL/GenBank/DDBJ whole genome shotgun (WGS) entry which is preliminary data.</text>
</comment>
<protein>
    <submittedName>
        <fullName evidence="2">Uncharacterized protein</fullName>
    </submittedName>
</protein>
<proteinExistence type="predicted"/>
<sequence length="213" mass="24446">MATRKSARFTSGKLPERMDEIEAQVKSKLARDNRAVREAKYADTPCKFTIFDLIPELRERIFLYVLDTETPHKLHTLKAPTIALASKQIRAEALPLFFTKCHFIVEIRSNYPQISRLDNLPDQDRARPRNGERAEGQLERTSEGLTRLEYLRCGHVRGTTWLSKLEGKEGIVPILRQFELQIVYGNAGRGNRWAQVTWMGVDVLPSTTRGLRP</sequence>
<evidence type="ECO:0000313" key="2">
    <source>
        <dbReference type="EMBL" id="KAK5701070.1"/>
    </source>
</evidence>
<evidence type="ECO:0000313" key="3">
    <source>
        <dbReference type="Proteomes" id="UP001310594"/>
    </source>
</evidence>
<name>A0AAN8A364_9PEZI</name>
<reference evidence="2" key="1">
    <citation type="submission" date="2023-08" db="EMBL/GenBank/DDBJ databases">
        <title>Black Yeasts Isolated from many extreme environments.</title>
        <authorList>
            <person name="Coleine C."/>
            <person name="Stajich J.E."/>
            <person name="Selbmann L."/>
        </authorList>
    </citation>
    <scope>NUCLEOTIDE SEQUENCE</scope>
    <source>
        <strain evidence="2">CCFEE 5810</strain>
    </source>
</reference>
<gene>
    <name evidence="2" type="ORF">LTR97_005589</name>
</gene>
<dbReference type="AlphaFoldDB" id="A0AAN8A364"/>
<dbReference type="EMBL" id="JAVRQU010000007">
    <property type="protein sequence ID" value="KAK5701070.1"/>
    <property type="molecule type" value="Genomic_DNA"/>
</dbReference>
<evidence type="ECO:0000256" key="1">
    <source>
        <dbReference type="SAM" id="MobiDB-lite"/>
    </source>
</evidence>
<feature type="region of interest" description="Disordered" evidence="1">
    <location>
        <begin position="118"/>
        <end position="140"/>
    </location>
</feature>
<accession>A0AAN8A364</accession>